<reference evidence="2" key="1">
    <citation type="journal article" date="2020" name="Nature">
        <title>Giant virus diversity and host interactions through global metagenomics.</title>
        <authorList>
            <person name="Schulz F."/>
            <person name="Roux S."/>
            <person name="Paez-Espino D."/>
            <person name="Jungbluth S."/>
            <person name="Walsh D.A."/>
            <person name="Denef V.J."/>
            <person name="McMahon K.D."/>
            <person name="Konstantinidis K.T."/>
            <person name="Eloe-Fadrosh E.A."/>
            <person name="Kyrpides N.C."/>
            <person name="Woyke T."/>
        </authorList>
    </citation>
    <scope>NUCLEOTIDE SEQUENCE</scope>
    <source>
        <strain evidence="2">GVMAG-M-3300023179-27</strain>
    </source>
</reference>
<accession>A0A6C0ECJ7</accession>
<dbReference type="AlphaFoldDB" id="A0A6C0ECJ7"/>
<feature type="domain" description="NadR/Ttd14 AAA" evidence="1">
    <location>
        <begin position="7"/>
        <end position="163"/>
    </location>
</feature>
<dbReference type="InterPro" id="IPR038727">
    <property type="entry name" value="NadR/Ttd14_AAA_dom"/>
</dbReference>
<dbReference type="InterPro" id="IPR027417">
    <property type="entry name" value="P-loop_NTPase"/>
</dbReference>
<evidence type="ECO:0000259" key="1">
    <source>
        <dbReference type="Pfam" id="PF13521"/>
    </source>
</evidence>
<dbReference type="EMBL" id="MN739786">
    <property type="protein sequence ID" value="QHT26361.1"/>
    <property type="molecule type" value="Genomic_DNA"/>
</dbReference>
<dbReference type="Gene3D" id="3.40.50.300">
    <property type="entry name" value="P-loop containing nucleotide triphosphate hydrolases"/>
    <property type="match status" value="1"/>
</dbReference>
<evidence type="ECO:0000313" key="2">
    <source>
        <dbReference type="EMBL" id="QHT26361.1"/>
    </source>
</evidence>
<name>A0A6C0ECJ7_9ZZZZ</name>
<organism evidence="2">
    <name type="scientific">viral metagenome</name>
    <dbReference type="NCBI Taxonomy" id="1070528"/>
    <lineage>
        <taxon>unclassified sequences</taxon>
        <taxon>metagenomes</taxon>
        <taxon>organismal metagenomes</taxon>
    </lineage>
</organism>
<dbReference type="Pfam" id="PF13521">
    <property type="entry name" value="AAA_28"/>
    <property type="match status" value="1"/>
</dbReference>
<dbReference type="SUPFAM" id="SSF52540">
    <property type="entry name" value="P-loop containing nucleoside triphosphate hydrolases"/>
    <property type="match status" value="1"/>
</dbReference>
<proteinExistence type="predicted"/>
<protein>
    <recommendedName>
        <fullName evidence="1">NadR/Ttd14 AAA domain-containing protein</fullName>
    </recommendedName>
</protein>
<sequence>MDTKVVNIVAGPGSGKSTISALLFSHLKMKKCTAEYVQEFAKTLVWTSQFEALNDQYYVTRKQKELLEAISGNVEYIVTDGSLLHGLFYNRFNEHNTSNIDKTEQYILENFKKFNNIVIFLDRQDIPYEQAGRYQGEKEAKAIDTTLKMLLDKNGIKYKVFPADTEKISDFVDYVLNYKFY</sequence>